<sequence>MSLHTKPSKTSPPPPSIPDLRHRVLTSLNKLSDRDTLSLASLELESIARTLCPDSFSPFLNCLHTIDSSSRSSVRTQCVNLLTVMITSHGNSLSPHLPKIVSTVQRRLRDSDSAVRSACVDACTAMSAQITSSPFSVISKPLIESLVVEQEVNSQVGAAMCLAAAIEGAPELEPEQLRKLLPRLGKLMRSQGFKAKAAVLGVIRCVVGVGGAKSKGTLDALVPCVVEFLSSEDWATRKAAAEALGKVAVAERELAKQYKAACMNALESRRFDKVKVVRESMNRTLELWKEIPGIDEQQKGLLPSQSRSSSSSDSFVTTAKKSSPPLSTSRSSSSNTQAIHKLNHKKTSEWKIGIAGPHSPSSTAACEDNFKRCEYRNLEPVDSGNNENSTTETKQFLFSKIRDDKMHKFVGLRSGSRVVPFNDNHCSDVVVSNGMDEVYSNQKDAEDLSLIREQLVQIENQQSSLLDLLQSGINSLETRVHGLEKALDEISYDLAVSNGRIPNPDSSDNTCCKLPGAEFLSPKFWRTEGRYSTSRYMSSGSMSKEANAEIYKLDGQSFPRRSRGGFIMNPLADFRSNSIGNSAPHPNFISRGNAEIPQVLGIHGLD</sequence>
<dbReference type="PANTHER" id="PTHR31355">
    <property type="entry name" value="MICROTUBULE-ASSOCIATED PROTEIN TORTIFOLIA1"/>
    <property type="match status" value="1"/>
</dbReference>
<evidence type="ECO:0000313" key="4">
    <source>
        <dbReference type="Proteomes" id="UP000593562"/>
    </source>
</evidence>
<evidence type="ECO:0000256" key="1">
    <source>
        <dbReference type="SAM" id="MobiDB-lite"/>
    </source>
</evidence>
<proteinExistence type="predicted"/>
<dbReference type="InterPro" id="IPR016024">
    <property type="entry name" value="ARM-type_fold"/>
</dbReference>
<protein>
    <submittedName>
        <fullName evidence="3">ARM repeat superfamily protein putative isoform 1</fullName>
    </submittedName>
</protein>
<dbReference type="SUPFAM" id="SSF48371">
    <property type="entry name" value="ARM repeat"/>
    <property type="match status" value="1"/>
</dbReference>
<feature type="region of interest" description="Disordered" evidence="1">
    <location>
        <begin position="298"/>
        <end position="339"/>
    </location>
</feature>
<dbReference type="Gene3D" id="1.25.10.10">
    <property type="entry name" value="Leucine-rich Repeat Variant"/>
    <property type="match status" value="1"/>
</dbReference>
<dbReference type="EMBL" id="JAAARO010000010">
    <property type="protein sequence ID" value="KAF5741030.1"/>
    <property type="molecule type" value="Genomic_DNA"/>
</dbReference>
<keyword evidence="4" id="KW-1185">Reference proteome</keyword>
<dbReference type="Pfam" id="PF24714">
    <property type="entry name" value="TOR1L1_N"/>
    <property type="match status" value="1"/>
</dbReference>
<reference evidence="3 4" key="1">
    <citation type="journal article" date="2020" name="Nat. Commun.">
        <title>Genome of Tripterygium wilfordii and identification of cytochrome P450 involved in triptolide biosynthesis.</title>
        <authorList>
            <person name="Tu L."/>
            <person name="Su P."/>
            <person name="Zhang Z."/>
            <person name="Gao L."/>
            <person name="Wang J."/>
            <person name="Hu T."/>
            <person name="Zhou J."/>
            <person name="Zhang Y."/>
            <person name="Zhao Y."/>
            <person name="Liu Y."/>
            <person name="Song Y."/>
            <person name="Tong Y."/>
            <person name="Lu Y."/>
            <person name="Yang J."/>
            <person name="Xu C."/>
            <person name="Jia M."/>
            <person name="Peters R.J."/>
            <person name="Huang L."/>
            <person name="Gao W."/>
        </authorList>
    </citation>
    <scope>NUCLEOTIDE SEQUENCE [LARGE SCALE GENOMIC DNA]</scope>
    <source>
        <strain evidence="4">cv. XIE 37</strain>
        <tissue evidence="3">Leaf</tissue>
    </source>
</reference>
<dbReference type="FunFam" id="1.25.10.10:FF:000549">
    <property type="entry name" value="ARM repeat superfamily protein"/>
    <property type="match status" value="1"/>
</dbReference>
<dbReference type="InterPro" id="IPR011989">
    <property type="entry name" value="ARM-like"/>
</dbReference>
<feature type="compositionally biased region" description="Low complexity" evidence="1">
    <location>
        <begin position="322"/>
        <end position="334"/>
    </location>
</feature>
<dbReference type="GO" id="GO:0005874">
    <property type="term" value="C:microtubule"/>
    <property type="evidence" value="ECO:0007669"/>
    <property type="project" value="InterPro"/>
</dbReference>
<dbReference type="FunCoup" id="A0A7J7D3W7">
    <property type="interactions" value="169"/>
</dbReference>
<evidence type="ECO:0000259" key="2">
    <source>
        <dbReference type="Pfam" id="PF24714"/>
    </source>
</evidence>
<feature type="domain" description="TORTIFOLIA1/SINE1-2 N-terminal" evidence="2">
    <location>
        <begin position="19"/>
        <end position="290"/>
    </location>
</feature>
<dbReference type="InterPro" id="IPR033337">
    <property type="entry name" value="TORTIFOLIA1/SINE1-2"/>
</dbReference>
<dbReference type="GO" id="GO:0008017">
    <property type="term" value="F:microtubule binding"/>
    <property type="evidence" value="ECO:0007669"/>
    <property type="project" value="InterPro"/>
</dbReference>
<dbReference type="PANTHER" id="PTHR31355:SF32">
    <property type="entry name" value="TORTIFOLIA1-LIKE PROTEIN 4"/>
    <property type="match status" value="1"/>
</dbReference>
<dbReference type="Proteomes" id="UP000593562">
    <property type="component" value="Unassembled WGS sequence"/>
</dbReference>
<dbReference type="AlphaFoldDB" id="A0A7J7D3W7"/>
<comment type="caution">
    <text evidence="3">The sequence shown here is derived from an EMBL/GenBank/DDBJ whole genome shotgun (WGS) entry which is preliminary data.</text>
</comment>
<name>A0A7J7D3W7_TRIWF</name>
<dbReference type="InterPro" id="IPR057600">
    <property type="entry name" value="TORTIFOLIA1/SINE1-2_N"/>
</dbReference>
<feature type="compositionally biased region" description="Low complexity" evidence="1">
    <location>
        <begin position="304"/>
        <end position="314"/>
    </location>
</feature>
<accession>A0A7J7D3W7</accession>
<feature type="region of interest" description="Disordered" evidence="1">
    <location>
        <begin position="1"/>
        <end position="20"/>
    </location>
</feature>
<gene>
    <name evidence="3" type="ORF">HS088_TW10G00025</name>
</gene>
<evidence type="ECO:0000313" key="3">
    <source>
        <dbReference type="EMBL" id="KAF5741030.1"/>
    </source>
</evidence>
<dbReference type="InParanoid" id="A0A7J7D3W7"/>
<organism evidence="3 4">
    <name type="scientific">Tripterygium wilfordii</name>
    <name type="common">Thunder God vine</name>
    <dbReference type="NCBI Taxonomy" id="458696"/>
    <lineage>
        <taxon>Eukaryota</taxon>
        <taxon>Viridiplantae</taxon>
        <taxon>Streptophyta</taxon>
        <taxon>Embryophyta</taxon>
        <taxon>Tracheophyta</taxon>
        <taxon>Spermatophyta</taxon>
        <taxon>Magnoliopsida</taxon>
        <taxon>eudicotyledons</taxon>
        <taxon>Gunneridae</taxon>
        <taxon>Pentapetalae</taxon>
        <taxon>rosids</taxon>
        <taxon>fabids</taxon>
        <taxon>Celastrales</taxon>
        <taxon>Celastraceae</taxon>
        <taxon>Tripterygium</taxon>
    </lineage>
</organism>